<accession>A0A8J4Q7X3</accession>
<dbReference type="GO" id="GO:0071013">
    <property type="term" value="C:catalytic step 2 spliceosome"/>
    <property type="evidence" value="ECO:0007669"/>
    <property type="project" value="TreeGrafter"/>
</dbReference>
<dbReference type="FunFam" id="3.40.50.300:FF:003210">
    <property type="entry name" value="RNA helicase aquarius"/>
    <property type="match status" value="1"/>
</dbReference>
<proteinExistence type="predicted"/>
<dbReference type="GO" id="GO:0004386">
    <property type="term" value="F:helicase activity"/>
    <property type="evidence" value="ECO:0007669"/>
    <property type="project" value="InterPro"/>
</dbReference>
<evidence type="ECO:0000259" key="2">
    <source>
        <dbReference type="Pfam" id="PF13087"/>
    </source>
</evidence>
<organism evidence="3 4">
    <name type="scientific">Polysphondylium violaceum</name>
    <dbReference type="NCBI Taxonomy" id="133409"/>
    <lineage>
        <taxon>Eukaryota</taxon>
        <taxon>Amoebozoa</taxon>
        <taxon>Evosea</taxon>
        <taxon>Eumycetozoa</taxon>
        <taxon>Dictyostelia</taxon>
        <taxon>Dictyosteliales</taxon>
        <taxon>Dictyosteliaceae</taxon>
        <taxon>Polysphondylium</taxon>
    </lineage>
</organism>
<comment type="caution">
    <text evidence="3">The sequence shown here is derived from an EMBL/GenBank/DDBJ whole genome shotgun (WGS) entry which is preliminary data.</text>
</comment>
<dbReference type="CDD" id="cd17935">
    <property type="entry name" value="EEXXQc_AQR"/>
    <property type="match status" value="1"/>
</dbReference>
<dbReference type="InterPro" id="IPR045055">
    <property type="entry name" value="DNA2/NAM7-like"/>
</dbReference>
<dbReference type="InterPro" id="IPR047187">
    <property type="entry name" value="SF1_C_Upf1"/>
</dbReference>
<dbReference type="PANTHER" id="PTHR10887">
    <property type="entry name" value="DNA2/NAM7 HELICASE FAMILY"/>
    <property type="match status" value="1"/>
</dbReference>
<dbReference type="OrthoDB" id="1879at2759"/>
<dbReference type="InterPro" id="IPR027417">
    <property type="entry name" value="P-loop_NTPase"/>
</dbReference>
<dbReference type="Proteomes" id="UP000695562">
    <property type="component" value="Unassembled WGS sequence"/>
</dbReference>
<dbReference type="Pfam" id="PF13087">
    <property type="entry name" value="AAA_12"/>
    <property type="match status" value="1"/>
</dbReference>
<dbReference type="CDD" id="cd18808">
    <property type="entry name" value="SF1_C_Upf1"/>
    <property type="match status" value="1"/>
</dbReference>
<dbReference type="AlphaFoldDB" id="A0A8J4Q7X3"/>
<evidence type="ECO:0000259" key="1">
    <source>
        <dbReference type="Pfam" id="PF13086"/>
    </source>
</evidence>
<evidence type="ECO:0000313" key="4">
    <source>
        <dbReference type="Proteomes" id="UP000695562"/>
    </source>
</evidence>
<dbReference type="EMBL" id="AJWJ01000067">
    <property type="protein sequence ID" value="KAF2076271.1"/>
    <property type="molecule type" value="Genomic_DNA"/>
</dbReference>
<protein>
    <submittedName>
        <fullName evidence="3">Uncharacterized protein</fullName>
    </submittedName>
</protein>
<dbReference type="InterPro" id="IPR041679">
    <property type="entry name" value="DNA2/NAM7-like_C"/>
</dbReference>
<dbReference type="SUPFAM" id="SSF52540">
    <property type="entry name" value="P-loop containing nucleoside triphosphate hydrolases"/>
    <property type="match status" value="1"/>
</dbReference>
<dbReference type="PANTHER" id="PTHR10887:SF5">
    <property type="entry name" value="RNA HELICASE AQUARIUS"/>
    <property type="match status" value="1"/>
</dbReference>
<dbReference type="InterPro" id="IPR041677">
    <property type="entry name" value="DNA2/NAM7_AAA_11"/>
</dbReference>
<feature type="domain" description="DNA2/NAM7 helicase-like C-terminal" evidence="2">
    <location>
        <begin position="322"/>
        <end position="510"/>
    </location>
</feature>
<evidence type="ECO:0000313" key="3">
    <source>
        <dbReference type="EMBL" id="KAF2076271.1"/>
    </source>
</evidence>
<dbReference type="Gene3D" id="3.40.50.300">
    <property type="entry name" value="P-loop containing nucleotide triphosphate hydrolases"/>
    <property type="match status" value="2"/>
</dbReference>
<dbReference type="GO" id="GO:0003729">
    <property type="term" value="F:mRNA binding"/>
    <property type="evidence" value="ECO:0007669"/>
    <property type="project" value="TreeGrafter"/>
</dbReference>
<dbReference type="Pfam" id="PF13086">
    <property type="entry name" value="AAA_11"/>
    <property type="match status" value="1"/>
</dbReference>
<gene>
    <name evidence="3" type="ORF">CYY_002448</name>
</gene>
<reference evidence="3" key="1">
    <citation type="submission" date="2020-01" db="EMBL/GenBank/DDBJ databases">
        <title>Development of genomics and gene disruption for Polysphondylium violaceum indicates a role for the polyketide synthase stlB in stalk morphogenesis.</title>
        <authorList>
            <person name="Narita B."/>
            <person name="Kawabe Y."/>
            <person name="Kin K."/>
            <person name="Saito T."/>
            <person name="Gibbs R."/>
            <person name="Kuspa A."/>
            <person name="Muzny D."/>
            <person name="Queller D."/>
            <person name="Richards S."/>
            <person name="Strassman J."/>
            <person name="Sucgang R."/>
            <person name="Worley K."/>
            <person name="Schaap P."/>
        </authorList>
    </citation>
    <scope>NUCLEOTIDE SEQUENCE</scope>
    <source>
        <strain evidence="3">QSvi11</strain>
    </source>
</reference>
<keyword evidence="4" id="KW-1185">Reference proteome</keyword>
<dbReference type="FunFam" id="3.40.50.300:FF:002863">
    <property type="entry name" value="Pre-mRNA-splicing factor cwf11"/>
    <property type="match status" value="1"/>
</dbReference>
<name>A0A8J4Q7X3_9MYCE</name>
<sequence>MEKRNKIKFTPTQVKAIQTGTSEGLCLIVGPPGTGKTDIAVQIVSNIYHNCPNQRTLIVTHSNQALNQLFEKIYKLDINERYLLRLGHGQKQLDAGGKDFTKSGRIDFWLNLRLEQLSKVDRLAKSINIMDDVAYTCDTATQFFSYHVLSRWEKYLSDCSTKGDNQFLIDHFPFTRFFENVLKTNPFDTKDFEKNQIKIQSLWKEIQEIFNEIQECQVFELLKSPTDRYNYLLLKQSKIVAMTCTHAAMKRDEFIKLGFKFDNLVMEESGQISDIESFIPLQLQNINFSEKNRLKRVVLIGDHNQLPPVVKNQSLQKFSHFDQSLFTRLIRLQIPHITLDRQGRSRPSISQLFTWRYKGLEDLEIVKTKPEFQLSNLGFAYEYQLIDVDDGQESEPAPYFYQNLQEAEYIVATYQYMRMLGYSDNQITILTTYNGQKVLLREIFNIKCKNNPLFGMPHKITTIDKYQGQQNDIVLLSLVRTKSYGHIRDIRRLIVAMSRARLGLYVFCKKQFFSNCYETITVFNKLLARPTKLILTKSQDQNRKITDPLDSENTFEIENYSHMQALVNSNL</sequence>
<feature type="domain" description="DNA2/NAM7 helicase helicase" evidence="1">
    <location>
        <begin position="11"/>
        <end position="312"/>
    </location>
</feature>